<dbReference type="SFLD" id="SFLDF00310">
    <property type="entry name" value="oxygen-independent_coproporphy"/>
    <property type="match status" value="1"/>
</dbReference>
<dbReference type="InterPro" id="IPR034505">
    <property type="entry name" value="Coproporphyrinogen-III_oxidase"/>
</dbReference>
<dbReference type="GO" id="GO:0003824">
    <property type="term" value="F:catalytic activity"/>
    <property type="evidence" value="ECO:0007669"/>
    <property type="project" value="InterPro"/>
</dbReference>
<dbReference type="AlphaFoldDB" id="A0A953LJA0"/>
<comment type="caution">
    <text evidence="2">The sequence shown here is derived from an EMBL/GenBank/DDBJ whole genome shotgun (WGS) entry which is preliminary data.</text>
</comment>
<dbReference type="InterPro" id="IPR007197">
    <property type="entry name" value="rSAM"/>
</dbReference>
<name>A0A953LJA0_SYMTR</name>
<dbReference type="Pfam" id="PF04055">
    <property type="entry name" value="Radical_SAM"/>
    <property type="match status" value="1"/>
</dbReference>
<dbReference type="PANTHER" id="PTHR13932">
    <property type="entry name" value="COPROPORPHYRINIGEN III OXIDASE"/>
    <property type="match status" value="1"/>
</dbReference>
<dbReference type="InterPro" id="IPR023995">
    <property type="entry name" value="HemZ"/>
</dbReference>
<dbReference type="SFLD" id="SFLDG01065">
    <property type="entry name" value="anaerobic_coproporphyrinogen-I"/>
    <property type="match status" value="1"/>
</dbReference>
<dbReference type="GO" id="GO:0051539">
    <property type="term" value="F:4 iron, 4 sulfur cluster binding"/>
    <property type="evidence" value="ECO:0007669"/>
    <property type="project" value="TreeGrafter"/>
</dbReference>
<dbReference type="Gene3D" id="3.80.30.20">
    <property type="entry name" value="tm_1862 like domain"/>
    <property type="match status" value="1"/>
</dbReference>
<dbReference type="RefSeq" id="WP_273380012.1">
    <property type="nucleotide sequence ID" value="NZ_PIUK01000118.1"/>
</dbReference>
<dbReference type="InterPro" id="IPR023404">
    <property type="entry name" value="rSAM_horseshoe"/>
</dbReference>
<dbReference type="Proteomes" id="UP000732377">
    <property type="component" value="Unassembled WGS sequence"/>
</dbReference>
<dbReference type="NCBIfam" id="TIGR03994">
    <property type="entry name" value="rSAM_HemZ"/>
    <property type="match status" value="1"/>
</dbReference>
<dbReference type="PANTHER" id="PTHR13932:SF1">
    <property type="entry name" value="OXYGEN-INDEPENDENT COPROPORPHYRINOGEN-III OXIDASE-LIKE PROTEIN HEMZ"/>
    <property type="match status" value="1"/>
</dbReference>
<gene>
    <name evidence="2" type="primary">hemZ</name>
    <name evidence="2" type="ORF">CWE10_11960</name>
</gene>
<dbReference type="SMART" id="SM00729">
    <property type="entry name" value="Elp3"/>
    <property type="match status" value="1"/>
</dbReference>
<sequence length="526" mass="57338">MSGILLRGNSPVFASDLTQMGHVFFPGEPFAVWVPGSPEPAGGDAVWQVDVTARPGGAPAADPGADAAVPLPPAARPWRVVVTARGPGGSRRAEGELVQGAEESPRTFEHRLRRLAKGLLVDALAPLAGFRPKWGILTGVRPTKLVHQMLDEGEPDPVARLTGEFRLAREKAELVTGVARLQRPFLGRDPRAVSLYIGIPFCPSICSFCSFSIYPINQHRDQVSPFLEALGREMAIIGQAIRDLGLRVESIYFGGGTPTSPRDEDFAWMLRTAAETLLKGQSPAEYTIEGGRPETFNRYKLDVMAAHGVTRVSVNPQTTVQATLMHLGRIHTVEKFYRAYDLVRSHPAGFTVNTDIIIGLPGEGPAEVHHTLEDMRRLAPDNLTVHTLAVKRGSRIHAAGAAGEVLRALTPAEAEALVQDAAETARAMGQRPYYLYRQKFMVGSLENVGYALPGKESLYNIQMMEERQTVIGLGGGATSKWFKPLGEGRGWLLKAPANPNDPQAYVERVEELARRKVAELRLLYGE</sequence>
<proteinExistence type="predicted"/>
<dbReference type="EMBL" id="PIUK01000118">
    <property type="protein sequence ID" value="MBY6276904.1"/>
    <property type="molecule type" value="Genomic_DNA"/>
</dbReference>
<evidence type="ECO:0000313" key="2">
    <source>
        <dbReference type="EMBL" id="MBY6276904.1"/>
    </source>
</evidence>
<dbReference type="InterPro" id="IPR006638">
    <property type="entry name" value="Elp3/MiaA/NifB-like_rSAM"/>
</dbReference>
<protein>
    <submittedName>
        <fullName evidence="2">Coproporphyrinogen dehydrogenase HemZ</fullName>
    </submittedName>
</protein>
<feature type="domain" description="Radical SAM core" evidence="1">
    <location>
        <begin position="187"/>
        <end position="427"/>
    </location>
</feature>
<accession>A0A953LJA0</accession>
<evidence type="ECO:0000259" key="1">
    <source>
        <dbReference type="PROSITE" id="PS51918"/>
    </source>
</evidence>
<dbReference type="GO" id="GO:0006779">
    <property type="term" value="P:porphyrin-containing compound biosynthetic process"/>
    <property type="evidence" value="ECO:0007669"/>
    <property type="project" value="TreeGrafter"/>
</dbReference>
<reference evidence="2" key="1">
    <citation type="submission" date="2017-11" db="EMBL/GenBank/DDBJ databases">
        <title>Three new genomes from thermophilic consortium.</title>
        <authorList>
            <person name="Quaggio R."/>
            <person name="Amgarten D."/>
            <person name="Setubal J.C."/>
        </authorList>
    </citation>
    <scope>NUCLEOTIDE SEQUENCE</scope>
    <source>
        <strain evidence="2">ZCTH01-B2</strain>
    </source>
</reference>
<dbReference type="SUPFAM" id="SSF102114">
    <property type="entry name" value="Radical SAM enzymes"/>
    <property type="match status" value="1"/>
</dbReference>
<dbReference type="GO" id="GO:0005737">
    <property type="term" value="C:cytoplasm"/>
    <property type="evidence" value="ECO:0007669"/>
    <property type="project" value="TreeGrafter"/>
</dbReference>
<evidence type="ECO:0000313" key="3">
    <source>
        <dbReference type="Proteomes" id="UP000732377"/>
    </source>
</evidence>
<dbReference type="SFLD" id="SFLDG01082">
    <property type="entry name" value="B12-binding_domain_containing"/>
    <property type="match status" value="1"/>
</dbReference>
<dbReference type="SFLD" id="SFLDS00029">
    <property type="entry name" value="Radical_SAM"/>
    <property type="match status" value="1"/>
</dbReference>
<dbReference type="InterPro" id="IPR058240">
    <property type="entry name" value="rSAM_sf"/>
</dbReference>
<organism evidence="2 3">
    <name type="scientific">Symbiobacterium thermophilum</name>
    <dbReference type="NCBI Taxonomy" id="2734"/>
    <lineage>
        <taxon>Bacteria</taxon>
        <taxon>Bacillati</taxon>
        <taxon>Bacillota</taxon>
        <taxon>Clostridia</taxon>
        <taxon>Eubacteriales</taxon>
        <taxon>Symbiobacteriaceae</taxon>
        <taxon>Symbiobacterium</taxon>
    </lineage>
</organism>
<dbReference type="PROSITE" id="PS51918">
    <property type="entry name" value="RADICAL_SAM"/>
    <property type="match status" value="1"/>
</dbReference>